<keyword evidence="2" id="KW-1185">Reference proteome</keyword>
<protein>
    <submittedName>
        <fullName evidence="1">Uncharacterized protein</fullName>
    </submittedName>
</protein>
<name>A0ACC2P8F4_9HYME</name>
<proteinExistence type="predicted"/>
<organism evidence="1 2">
    <name type="scientific">Eretmocerus hayati</name>
    <dbReference type="NCBI Taxonomy" id="131215"/>
    <lineage>
        <taxon>Eukaryota</taxon>
        <taxon>Metazoa</taxon>
        <taxon>Ecdysozoa</taxon>
        <taxon>Arthropoda</taxon>
        <taxon>Hexapoda</taxon>
        <taxon>Insecta</taxon>
        <taxon>Pterygota</taxon>
        <taxon>Neoptera</taxon>
        <taxon>Endopterygota</taxon>
        <taxon>Hymenoptera</taxon>
        <taxon>Apocrita</taxon>
        <taxon>Proctotrupomorpha</taxon>
        <taxon>Chalcidoidea</taxon>
        <taxon>Aphelinidae</taxon>
        <taxon>Aphelininae</taxon>
        <taxon>Eretmocerus</taxon>
    </lineage>
</organism>
<evidence type="ECO:0000313" key="1">
    <source>
        <dbReference type="EMBL" id="KAJ8679276.1"/>
    </source>
</evidence>
<dbReference type="EMBL" id="CM056742">
    <property type="protein sequence ID" value="KAJ8679276.1"/>
    <property type="molecule type" value="Genomic_DNA"/>
</dbReference>
<evidence type="ECO:0000313" key="2">
    <source>
        <dbReference type="Proteomes" id="UP001239111"/>
    </source>
</evidence>
<reference evidence="1" key="1">
    <citation type="submission" date="2023-04" db="EMBL/GenBank/DDBJ databases">
        <title>A chromosome-level genome assembly of the parasitoid wasp Eretmocerus hayati.</title>
        <authorList>
            <person name="Zhong Y."/>
            <person name="Liu S."/>
            <person name="Liu Y."/>
        </authorList>
    </citation>
    <scope>NUCLEOTIDE SEQUENCE</scope>
    <source>
        <strain evidence="1">ZJU_SS_LIU_2023</strain>
    </source>
</reference>
<comment type="caution">
    <text evidence="1">The sequence shown here is derived from an EMBL/GenBank/DDBJ whole genome shotgun (WGS) entry which is preliminary data.</text>
</comment>
<sequence>MLFTRFCKNVVRPPLRKFGSQVHLSGDIKSLKHHTLQHNVKRSALHSTQTRNCSDDSQYRVQLPPLTDDPPIVWPTFFRSVKNFLQCKLIIQPRMDNDFTIEEFLDGSKYAMSTVSHALAAENYDSIRNLVSPEALQTARNKINTLSSEQKQLIAVNKDDIYVTFPYEIGIMYDDDRADQKFVEITTVYHSLRGLARMRAEDKEPPINMGMLPEYRNLLFVSNYRFIREYTEGVESSWTINMINHLMSTSVRNVLLFNMS</sequence>
<accession>A0ACC2P8F4</accession>
<gene>
    <name evidence="1" type="ORF">QAD02_015063</name>
</gene>
<dbReference type="Proteomes" id="UP001239111">
    <property type="component" value="Chromosome 2"/>
</dbReference>